<dbReference type="Proteomes" id="UP000469440">
    <property type="component" value="Unassembled WGS sequence"/>
</dbReference>
<dbReference type="PROSITE" id="PS51257">
    <property type="entry name" value="PROKAR_LIPOPROTEIN"/>
    <property type="match status" value="1"/>
</dbReference>
<gene>
    <name evidence="2" type="ORF">CAFE_28740</name>
    <name evidence="3" type="ORF">HCR03_12585</name>
</gene>
<accession>A0A7G8T7I2</accession>
<sequence length="174" mass="18085">MKKIWILAAAAAFMMTATACGAGDVGGASSGASSSQASSSSSGPTVAQSSVEDSLKGLEKYLTGNGVLSGDAAEMRADVIGAKAGGRYQFSYNGKNNVTVELYEFDPSGLNGAAKQVLDSVKSSGQFTLMGQKITAVLSDSGKYLMIYQDTVAKDENKAYADKVTKLFKEFKNS</sequence>
<accession>A0A6N8I2C8</accession>
<protein>
    <submittedName>
        <fullName evidence="2">Uncharacterized protein</fullName>
    </submittedName>
</protein>
<dbReference type="KEGG" id="cfem:HCR03_12585"/>
<feature type="chain" id="PRO_5044116578" evidence="1">
    <location>
        <begin position="23"/>
        <end position="174"/>
    </location>
</feature>
<evidence type="ECO:0000313" key="4">
    <source>
        <dbReference type="Proteomes" id="UP000469440"/>
    </source>
</evidence>
<feature type="signal peptide" evidence="1">
    <location>
        <begin position="1"/>
        <end position="22"/>
    </location>
</feature>
<reference evidence="2 4" key="1">
    <citation type="submission" date="2019-09" db="EMBL/GenBank/DDBJ databases">
        <title>Genome sequence of Clostridium sp. EA1.</title>
        <authorList>
            <person name="Poehlein A."/>
            <person name="Bengelsdorf F.R."/>
            <person name="Daniel R."/>
        </authorList>
    </citation>
    <scope>NUCLEOTIDE SEQUENCE [LARGE SCALE GENOMIC DNA]</scope>
    <source>
        <strain evidence="2 4">EA1</strain>
    </source>
</reference>
<dbReference type="AlphaFoldDB" id="A0A6N8I2C8"/>
<dbReference type="OrthoDB" id="1852356at2"/>
<evidence type="ECO:0000313" key="3">
    <source>
        <dbReference type="EMBL" id="QNK39573.1"/>
    </source>
</evidence>
<evidence type="ECO:0000313" key="2">
    <source>
        <dbReference type="EMBL" id="MVB12142.1"/>
    </source>
</evidence>
<evidence type="ECO:0000256" key="1">
    <source>
        <dbReference type="SAM" id="SignalP"/>
    </source>
</evidence>
<dbReference type="EMBL" id="CP060286">
    <property type="protein sequence ID" value="QNK39573.1"/>
    <property type="molecule type" value="Genomic_DNA"/>
</dbReference>
<dbReference type="EMBL" id="VWXL01000084">
    <property type="protein sequence ID" value="MVB12142.1"/>
    <property type="molecule type" value="Genomic_DNA"/>
</dbReference>
<keyword evidence="1" id="KW-0732">Signal</keyword>
<dbReference type="RefSeq" id="WP_156991015.1">
    <property type="nucleotide sequence ID" value="NZ_CP060286.1"/>
</dbReference>
<dbReference type="Proteomes" id="UP000515909">
    <property type="component" value="Chromosome"/>
</dbReference>
<keyword evidence="4" id="KW-1185">Reference proteome</keyword>
<evidence type="ECO:0000313" key="5">
    <source>
        <dbReference type="Proteomes" id="UP000515909"/>
    </source>
</evidence>
<name>A0A6N8I2C8_9FIRM</name>
<proteinExistence type="predicted"/>
<reference evidence="3 5" key="2">
    <citation type="submission" date="2020-08" db="EMBL/GenBank/DDBJ databases">
        <title>The isolate Caproiciproducens sp. 7D4C2 produces n-caproate at mildly acidic conditions from hexoses: genome and rBOX comparison with related strains and chain-elongating bacteria.</title>
        <authorList>
            <person name="Esquivel-Elizondo S."/>
            <person name="Bagci C."/>
            <person name="Temovska M."/>
            <person name="Jeon B.S."/>
            <person name="Bessarab I."/>
            <person name="Williams R.B.H."/>
            <person name="Huson D.H."/>
            <person name="Angenent L.T."/>
        </authorList>
    </citation>
    <scope>NUCLEOTIDE SEQUENCE [LARGE SCALE GENOMIC DNA]</scope>
    <source>
        <strain evidence="3 5">7D4C2</strain>
    </source>
</reference>
<organism evidence="2 4">
    <name type="scientific">Caproicibacter fermentans</name>
    <dbReference type="NCBI Taxonomy" id="2576756"/>
    <lineage>
        <taxon>Bacteria</taxon>
        <taxon>Bacillati</taxon>
        <taxon>Bacillota</taxon>
        <taxon>Clostridia</taxon>
        <taxon>Eubacteriales</taxon>
        <taxon>Acutalibacteraceae</taxon>
        <taxon>Caproicibacter</taxon>
    </lineage>
</organism>